<gene>
    <name evidence="1" type="ORF">GT755_37545</name>
</gene>
<reference evidence="1 2" key="1">
    <citation type="submission" date="2020-01" db="EMBL/GenBank/DDBJ databases">
        <title>Herbidospora sp. NEAU-GS84 nov., a novel actinomycete isolated from soil.</title>
        <authorList>
            <person name="Han L."/>
        </authorList>
    </citation>
    <scope>NUCLEOTIDE SEQUENCE [LARGE SCALE GENOMIC DNA]</scope>
    <source>
        <strain evidence="1 2">NEAU-GS84</strain>
    </source>
</reference>
<dbReference type="RefSeq" id="WP_161484299.1">
    <property type="nucleotide sequence ID" value="NZ_WXEW01000016.1"/>
</dbReference>
<comment type="caution">
    <text evidence="1">The sequence shown here is derived from an EMBL/GenBank/DDBJ whole genome shotgun (WGS) entry which is preliminary data.</text>
</comment>
<organism evidence="1 2">
    <name type="scientific">Herbidospora solisilvae</name>
    <dbReference type="NCBI Taxonomy" id="2696284"/>
    <lineage>
        <taxon>Bacteria</taxon>
        <taxon>Bacillati</taxon>
        <taxon>Actinomycetota</taxon>
        <taxon>Actinomycetes</taxon>
        <taxon>Streptosporangiales</taxon>
        <taxon>Streptosporangiaceae</taxon>
        <taxon>Herbidospora</taxon>
    </lineage>
</organism>
<dbReference type="EMBL" id="WXEW01000016">
    <property type="protein sequence ID" value="NAS27361.1"/>
    <property type="molecule type" value="Genomic_DNA"/>
</dbReference>
<dbReference type="Proteomes" id="UP000479526">
    <property type="component" value="Unassembled WGS sequence"/>
</dbReference>
<keyword evidence="2" id="KW-1185">Reference proteome</keyword>
<dbReference type="InterPro" id="IPR045592">
    <property type="entry name" value="DUF6461"/>
</dbReference>
<evidence type="ECO:0000313" key="2">
    <source>
        <dbReference type="Proteomes" id="UP000479526"/>
    </source>
</evidence>
<accession>A0A7C9JIB5</accession>
<evidence type="ECO:0000313" key="1">
    <source>
        <dbReference type="EMBL" id="NAS27361.1"/>
    </source>
</evidence>
<dbReference type="Pfam" id="PF20062">
    <property type="entry name" value="DUF6461"/>
    <property type="match status" value="1"/>
</dbReference>
<protein>
    <submittedName>
        <fullName evidence="1">Uncharacterized protein</fullName>
    </submittedName>
</protein>
<dbReference type="AlphaFoldDB" id="A0A7C9JIB5"/>
<sequence length="355" mass="38782">MLPADVKYAELTDAGLPDQLCLTWVREPDIDEVARRFGADPTSKEWADDDRIADLEEDYRAELIHLVTIGDWTLALAPNGYQGSRSEVMESVSARGRAFSVYWSAAMDTAVIFAVDGVVQTEFDLAEVDERTGADLSALDPLLAELGVRDELSLPELQARCLAMGERLSGALVPPGWLRSPRHVFKIVDPLPDAIVPPAYLNPRAPFLDEPEIARVLADPSPAMAPAVNRQIATTVIAIAGIEDPIAGEVLRLLDTGERFPGERQELRDRLIRESDAAIDQANSLGGGPEADRVKVTANALAILHGTLWPEPAEAASAASMQVASMKVPNRIDFMRLIVLRNVSEHIMRARRADR</sequence>
<proteinExistence type="predicted"/>
<name>A0A7C9JIB5_9ACTN</name>